<proteinExistence type="predicted"/>
<reference evidence="2" key="1">
    <citation type="thesis" date="2021" institute="BYU ScholarsArchive" country="Provo, UT, USA">
        <title>Applications of and Algorithms for Genome Assembly and Genomic Analyses with an Emphasis on Marine Teleosts.</title>
        <authorList>
            <person name="Pickett B.D."/>
        </authorList>
    </citation>
    <scope>NUCLEOTIDE SEQUENCE</scope>
    <source>
        <strain evidence="2">HI-2016</strain>
    </source>
</reference>
<gene>
    <name evidence="2" type="ORF">JZ751_022510</name>
</gene>
<name>A0A8T2MXA8_9TELE</name>
<organism evidence="2 3">
    <name type="scientific">Albula glossodonta</name>
    <name type="common">roundjaw bonefish</name>
    <dbReference type="NCBI Taxonomy" id="121402"/>
    <lineage>
        <taxon>Eukaryota</taxon>
        <taxon>Metazoa</taxon>
        <taxon>Chordata</taxon>
        <taxon>Craniata</taxon>
        <taxon>Vertebrata</taxon>
        <taxon>Euteleostomi</taxon>
        <taxon>Actinopterygii</taxon>
        <taxon>Neopterygii</taxon>
        <taxon>Teleostei</taxon>
        <taxon>Albuliformes</taxon>
        <taxon>Albulidae</taxon>
        <taxon>Albula</taxon>
    </lineage>
</organism>
<feature type="region of interest" description="Disordered" evidence="1">
    <location>
        <begin position="115"/>
        <end position="179"/>
    </location>
</feature>
<dbReference type="EMBL" id="JAFBMS010000491">
    <property type="protein sequence ID" value="KAG9330681.1"/>
    <property type="molecule type" value="Genomic_DNA"/>
</dbReference>
<accession>A0A8T2MXA8</accession>
<dbReference type="AlphaFoldDB" id="A0A8T2MXA8"/>
<feature type="region of interest" description="Disordered" evidence="1">
    <location>
        <begin position="45"/>
        <end position="76"/>
    </location>
</feature>
<sequence length="429" mass="47430">MGSAQASRREPYSSRYDTTSLAAFQQKTTIKLEAFHPKHAICIPTGSASAQEPHSKQRWKPKASTHTTKPYEPHTPNIRPTVAYECDLYSGWIGCGETTAQDARSPRCAKLRGRWRRSVKPRASGNTGSSARRLHWRTQTGSLERGISTGPNANPHPPPTPPPHLRLSPDKPNAPTNLLTLPPPFKKRSPPCLSICTAVCMQAVGGVRVGPSIAGINSYLYHPRQPAGRVRLQNRGPPRRATRVSVLGWYGPGRGGDILDASGSVRFGPTFGAGPNSYHRVLLSILQVRPSPVPILSLWSSSYHRVLLSILQVRPSPVPILSLWSSSYHRVLLSILQVRPSPVPILSLWSSSYHRVLLSILQVRPSPVPILSLWSSSYHRVLLSILQVRPSPVPILSLWSSSYHRVLLSILQLRRLKVSSHTTLYSTNY</sequence>
<keyword evidence="3" id="KW-1185">Reference proteome</keyword>
<comment type="caution">
    <text evidence="2">The sequence shown here is derived from an EMBL/GenBank/DDBJ whole genome shotgun (WGS) entry which is preliminary data.</text>
</comment>
<protein>
    <submittedName>
        <fullName evidence="2">Uncharacterized protein</fullName>
    </submittedName>
</protein>
<feature type="compositionally biased region" description="Pro residues" evidence="1">
    <location>
        <begin position="154"/>
        <end position="164"/>
    </location>
</feature>
<dbReference type="Proteomes" id="UP000824540">
    <property type="component" value="Unassembled WGS sequence"/>
</dbReference>
<evidence type="ECO:0000313" key="3">
    <source>
        <dbReference type="Proteomes" id="UP000824540"/>
    </source>
</evidence>
<evidence type="ECO:0000313" key="2">
    <source>
        <dbReference type="EMBL" id="KAG9330681.1"/>
    </source>
</evidence>
<evidence type="ECO:0000256" key="1">
    <source>
        <dbReference type="SAM" id="MobiDB-lite"/>
    </source>
</evidence>